<dbReference type="RefSeq" id="WP_141199507.1">
    <property type="nucleotide sequence ID" value="NZ_CP041186.1"/>
</dbReference>
<accession>A0A4Y6PXK0</accession>
<evidence type="ECO:0000259" key="2">
    <source>
        <dbReference type="Pfam" id="PF13084"/>
    </source>
</evidence>
<sequence length="472" mass="51559">MKSRAVTSIARSKIIRRSRVLCGLVCCVMLLALAAPARALGPAESADEPRGWDYLIPVGSMLGANVAFWATARYLLEEDYAFIGLDSVASNFEEGFEWDADAFPTNQIGHPYQGGLYHTGARAVGFGFWGSVPYTALGSLHWELFMETQNPSYNDFITTTIGGVALGEVLFRLSSALLDDSSWGWERVGREGGATALTPIWGIGRLVSGEAFHRGEAPGEFPVRTRLALGLDEFRPADVADVTDGGIPSLGLDARVVYGSFVDDGEPFEPFDWFELGVGVNYSHKDFYAAQLDITGLLARWGFGCGEDNQCAWGPMMHYDYYDSPLFKVGTSSVGASALGSFELGWWSLRLFAQFDLGAIALGGFDSPYAEVVERDYNLGAGGLARTILVLTKPGWFQLRSISSRYYVRTLHGSDGHEMAGITRQELEIPITRSFALSAGSVLYDRVGVPDNHDPITSSHVAGQFQFVWRLQ</sequence>
<dbReference type="InterPro" id="IPR025079">
    <property type="entry name" value="DUF3943"/>
</dbReference>
<dbReference type="AlphaFoldDB" id="A0A4Y6PXK0"/>
<organism evidence="3 4">
    <name type="scientific">Persicimonas caeni</name>
    <dbReference type="NCBI Taxonomy" id="2292766"/>
    <lineage>
        <taxon>Bacteria</taxon>
        <taxon>Deltaproteobacteria</taxon>
        <taxon>Bradymonadales</taxon>
        <taxon>Bradymonadaceae</taxon>
        <taxon>Persicimonas</taxon>
    </lineage>
</organism>
<feature type="chain" id="PRO_5030106635" evidence="1">
    <location>
        <begin position="40"/>
        <end position="472"/>
    </location>
</feature>
<reference evidence="3 4" key="1">
    <citation type="submission" date="2019-06" db="EMBL/GenBank/DDBJ databases">
        <title>Persicimonas caeni gen. nov., sp. nov., a predatory bacterium isolated from solar saltern.</title>
        <authorList>
            <person name="Wang S."/>
        </authorList>
    </citation>
    <scope>NUCLEOTIDE SEQUENCE [LARGE SCALE GENOMIC DNA]</scope>
    <source>
        <strain evidence="3 4">YN101</strain>
    </source>
</reference>
<name>A0A4Y6PXK0_PERCE</name>
<accession>A0A5B8YAD5</accession>
<dbReference type="Proteomes" id="UP000315995">
    <property type="component" value="Chromosome"/>
</dbReference>
<evidence type="ECO:0000313" key="4">
    <source>
        <dbReference type="Proteomes" id="UP000315995"/>
    </source>
</evidence>
<evidence type="ECO:0000256" key="1">
    <source>
        <dbReference type="SAM" id="SignalP"/>
    </source>
</evidence>
<proteinExistence type="predicted"/>
<protein>
    <submittedName>
        <fullName evidence="3">DUF3943 domain-containing protein</fullName>
    </submittedName>
</protein>
<keyword evidence="1" id="KW-0732">Signal</keyword>
<dbReference type="OrthoDB" id="9808630at2"/>
<feature type="signal peptide" evidence="1">
    <location>
        <begin position="1"/>
        <end position="39"/>
    </location>
</feature>
<evidence type="ECO:0000313" key="3">
    <source>
        <dbReference type="EMBL" id="QDG53046.1"/>
    </source>
</evidence>
<keyword evidence="4" id="KW-1185">Reference proteome</keyword>
<dbReference type="EMBL" id="CP041186">
    <property type="protein sequence ID" value="QDG53046.1"/>
    <property type="molecule type" value="Genomic_DNA"/>
</dbReference>
<feature type="domain" description="DUF3943" evidence="2">
    <location>
        <begin position="95"/>
        <end position="200"/>
    </location>
</feature>
<dbReference type="Pfam" id="PF13084">
    <property type="entry name" value="DUF3943"/>
    <property type="match status" value="1"/>
</dbReference>
<gene>
    <name evidence="3" type="ORF">FIV42_20550</name>
</gene>